<dbReference type="GO" id="GO:0043953">
    <property type="term" value="P:protein transport by the Tat complex"/>
    <property type="evidence" value="ECO:0007669"/>
    <property type="project" value="UniProtKB-UniRule"/>
</dbReference>
<evidence type="ECO:0000256" key="8">
    <source>
        <dbReference type="ARBA" id="ARBA00023136"/>
    </source>
</evidence>
<dbReference type="KEGG" id="nbe:Back2_02440"/>
<dbReference type="Pfam" id="PF02416">
    <property type="entry name" value="TatA_B_E"/>
    <property type="match status" value="1"/>
</dbReference>
<evidence type="ECO:0000256" key="3">
    <source>
        <dbReference type="ARBA" id="ARBA00022475"/>
    </source>
</evidence>
<evidence type="ECO:0000256" key="6">
    <source>
        <dbReference type="ARBA" id="ARBA00022989"/>
    </source>
</evidence>
<comment type="subunit">
    <text evidence="9">The Tat system comprises two distinct complexes: a TatABC complex, containing multiple copies of TatA, TatB and TatC subunits, and a separate TatA complex, containing only TatA subunits. Substrates initially bind to the TatABC complex, which probably triggers association of the separate TatA complex to form the active translocon.</text>
</comment>
<dbReference type="InterPro" id="IPR006312">
    <property type="entry name" value="TatA/E"/>
</dbReference>
<evidence type="ECO:0000256" key="4">
    <source>
        <dbReference type="ARBA" id="ARBA00022692"/>
    </source>
</evidence>
<dbReference type="NCBIfam" id="TIGR01411">
    <property type="entry name" value="tatAE"/>
    <property type="match status" value="1"/>
</dbReference>
<evidence type="ECO:0000256" key="9">
    <source>
        <dbReference type="HAMAP-Rule" id="MF_00236"/>
    </source>
</evidence>
<proteinExistence type="inferred from homology"/>
<comment type="subcellular location">
    <subcellularLocation>
        <location evidence="1 9">Cell membrane</location>
        <topology evidence="1 9">Single-pass membrane protein</topology>
    </subcellularLocation>
</comment>
<name>A0A3G9IB02_9ACTN</name>
<evidence type="ECO:0000256" key="5">
    <source>
        <dbReference type="ARBA" id="ARBA00022927"/>
    </source>
</evidence>
<dbReference type="Gene3D" id="1.20.5.3310">
    <property type="match status" value="1"/>
</dbReference>
<dbReference type="PANTHER" id="PTHR42982:SF1">
    <property type="entry name" value="SEC-INDEPENDENT PROTEIN TRANSLOCASE PROTEIN TATA"/>
    <property type="match status" value="1"/>
</dbReference>
<reference evidence="10 11" key="1">
    <citation type="submission" date="2018-11" db="EMBL/GenBank/DDBJ databases">
        <title>Complete genome sequence of Nocardioides baekrokdamisoli strain KCTC 39748.</title>
        <authorList>
            <person name="Kang S.W."/>
            <person name="Lee K.C."/>
            <person name="Kim K.K."/>
            <person name="Kim J.S."/>
            <person name="Kim D.S."/>
            <person name="Ko S.H."/>
            <person name="Yang S.H."/>
            <person name="Shin Y.K."/>
            <person name="Lee J.S."/>
        </authorList>
    </citation>
    <scope>NUCLEOTIDE SEQUENCE [LARGE SCALE GENOMIC DNA]</scope>
    <source>
        <strain evidence="10 11">KCTC 39748</strain>
    </source>
</reference>
<keyword evidence="8 9" id="KW-0472">Membrane</keyword>
<dbReference type="Proteomes" id="UP000271573">
    <property type="component" value="Chromosome"/>
</dbReference>
<feature type="transmembrane region" description="Helical" evidence="9">
    <location>
        <begin position="12"/>
        <end position="30"/>
    </location>
</feature>
<keyword evidence="4 9" id="KW-0812">Transmembrane</keyword>
<evidence type="ECO:0000256" key="1">
    <source>
        <dbReference type="ARBA" id="ARBA00004162"/>
    </source>
</evidence>
<evidence type="ECO:0000256" key="2">
    <source>
        <dbReference type="ARBA" id="ARBA00022448"/>
    </source>
</evidence>
<dbReference type="AlphaFoldDB" id="A0A3G9IB02"/>
<keyword evidence="7 9" id="KW-0811">Translocation</keyword>
<dbReference type="GO" id="GO:0033281">
    <property type="term" value="C:TAT protein transport complex"/>
    <property type="evidence" value="ECO:0007669"/>
    <property type="project" value="UniProtKB-UniRule"/>
</dbReference>
<dbReference type="GO" id="GO:0008320">
    <property type="term" value="F:protein transmembrane transporter activity"/>
    <property type="evidence" value="ECO:0007669"/>
    <property type="project" value="UniProtKB-UniRule"/>
</dbReference>
<keyword evidence="2 9" id="KW-0813">Transport</keyword>
<comment type="function">
    <text evidence="9">Part of the twin-arginine translocation (Tat) system that transports large folded proteins containing a characteristic twin-arginine motif in their signal peptide across membranes. TatA could form the protein-conducting channel of the Tat system.</text>
</comment>
<gene>
    <name evidence="9" type="primary">tatA</name>
    <name evidence="10" type="ORF">Back2_02440</name>
</gene>
<dbReference type="OrthoDB" id="5245163at2"/>
<evidence type="ECO:0000256" key="7">
    <source>
        <dbReference type="ARBA" id="ARBA00023010"/>
    </source>
</evidence>
<keyword evidence="11" id="KW-1185">Reference proteome</keyword>
<evidence type="ECO:0000313" key="11">
    <source>
        <dbReference type="Proteomes" id="UP000271573"/>
    </source>
</evidence>
<comment type="similarity">
    <text evidence="9">Belongs to the TatA/E family.</text>
</comment>
<accession>A0A3G9IB02</accession>
<dbReference type="InterPro" id="IPR003369">
    <property type="entry name" value="TatA/B/E"/>
</dbReference>
<sequence length="97" mass="10500">MTYPLIGMPEGWEWLVLLVIVVLVFGAAKLPDLARGSGQALRIFKAEARGAKEDEVKAKALLSPEARQAEEAEKLATLDAKQAELDAERAKITNPDG</sequence>
<dbReference type="RefSeq" id="WP_125566012.1">
    <property type="nucleotide sequence ID" value="NZ_AP019307.1"/>
</dbReference>
<dbReference type="EMBL" id="AP019307">
    <property type="protein sequence ID" value="BBH15957.1"/>
    <property type="molecule type" value="Genomic_DNA"/>
</dbReference>
<keyword evidence="5 9" id="KW-0653">Protein transport</keyword>
<organism evidence="10 11">
    <name type="scientific">Nocardioides baekrokdamisoli</name>
    <dbReference type="NCBI Taxonomy" id="1804624"/>
    <lineage>
        <taxon>Bacteria</taxon>
        <taxon>Bacillati</taxon>
        <taxon>Actinomycetota</taxon>
        <taxon>Actinomycetes</taxon>
        <taxon>Propionibacteriales</taxon>
        <taxon>Nocardioidaceae</taxon>
        <taxon>Nocardioides</taxon>
    </lineage>
</organism>
<evidence type="ECO:0000313" key="10">
    <source>
        <dbReference type="EMBL" id="BBH15957.1"/>
    </source>
</evidence>
<protein>
    <recommendedName>
        <fullName evidence="9">Sec-independent protein translocase protein TatA</fullName>
    </recommendedName>
</protein>
<dbReference type="PANTHER" id="PTHR42982">
    <property type="entry name" value="SEC-INDEPENDENT PROTEIN TRANSLOCASE PROTEIN TATA"/>
    <property type="match status" value="1"/>
</dbReference>
<keyword evidence="6 9" id="KW-1133">Transmembrane helix</keyword>
<dbReference type="HAMAP" id="MF_00236">
    <property type="entry name" value="TatA_E"/>
    <property type="match status" value="1"/>
</dbReference>
<keyword evidence="3 9" id="KW-1003">Cell membrane</keyword>